<evidence type="ECO:0000313" key="2">
    <source>
        <dbReference type="RefSeq" id="XP_026497185.2"/>
    </source>
</evidence>
<accession>A0A8B8IJB0</accession>
<dbReference type="AlphaFoldDB" id="A0A8B8IJB0"/>
<dbReference type="OMA" id="PRTSFKY"/>
<protein>
    <submittedName>
        <fullName evidence="2">Uncharacterized protein LOC113401458</fullName>
    </submittedName>
</protein>
<name>A0A8B8IJB0_VANTA</name>
<proteinExistence type="predicted"/>
<evidence type="ECO:0000313" key="1">
    <source>
        <dbReference type="Proteomes" id="UP001652626"/>
    </source>
</evidence>
<keyword evidence="1" id="KW-1185">Reference proteome</keyword>
<reference evidence="2" key="1">
    <citation type="submission" date="2025-08" db="UniProtKB">
        <authorList>
            <consortium name="RefSeq"/>
        </authorList>
    </citation>
    <scope>IDENTIFICATION</scope>
    <source>
        <tissue evidence="2">Whole body</tissue>
    </source>
</reference>
<dbReference type="OrthoDB" id="7469620at2759"/>
<organism evidence="1 2">
    <name type="scientific">Vanessa tameamea</name>
    <name type="common">Kamehameha butterfly</name>
    <dbReference type="NCBI Taxonomy" id="334116"/>
    <lineage>
        <taxon>Eukaryota</taxon>
        <taxon>Metazoa</taxon>
        <taxon>Ecdysozoa</taxon>
        <taxon>Arthropoda</taxon>
        <taxon>Hexapoda</taxon>
        <taxon>Insecta</taxon>
        <taxon>Pterygota</taxon>
        <taxon>Neoptera</taxon>
        <taxon>Endopterygota</taxon>
        <taxon>Lepidoptera</taxon>
        <taxon>Glossata</taxon>
        <taxon>Ditrysia</taxon>
        <taxon>Papilionoidea</taxon>
        <taxon>Nymphalidae</taxon>
        <taxon>Nymphalinae</taxon>
        <taxon>Vanessa</taxon>
    </lineage>
</organism>
<dbReference type="Proteomes" id="UP001652626">
    <property type="component" value="Chromosome Z"/>
</dbReference>
<dbReference type="RefSeq" id="XP_026497185.2">
    <property type="nucleotide sequence ID" value="XM_026641400.2"/>
</dbReference>
<dbReference type="GeneID" id="113401458"/>
<sequence>MKCAKLHLQDRSTIKSNKTNNEKPRRFCQKRMVNPEHEEDPRWTDVYERFYCNDHDNCYLNETNDSVGTHQGREDLFLTVQNLQFLGDVDQRRRSRTSFKYKTLTDSQKHRMFVKQVIDDSYQTDVARSSILSDYADNYTKYFSNNDQSRPSSSKSSIILYSLNNKYKENKSTQVDLRNGQVKKKTKFEKIKSLKKRDLKSTVNEELKENQCDNNSADTKITYHRNGKRKSLTISRADSPATVQVIRVDVVCNYSCSSTMSDYDESKKELSTIDTEQDDKENQMMKPKISHYPKKYVLTNTVKTLDENVSGGKVTLLCKTFKLTDRAKMFLDRKDIDSVNSVRPNTSKVRK</sequence>
<gene>
    <name evidence="2" type="primary">LOC113401458</name>
</gene>